<evidence type="ECO:0000256" key="23">
    <source>
        <dbReference type="SAM" id="MobiDB-lite"/>
    </source>
</evidence>
<evidence type="ECO:0000256" key="5">
    <source>
        <dbReference type="ARBA" id="ARBA00022475"/>
    </source>
</evidence>
<dbReference type="GO" id="GO:0008955">
    <property type="term" value="F:peptidoglycan glycosyltransferase activity"/>
    <property type="evidence" value="ECO:0007669"/>
    <property type="project" value="UniProtKB-EC"/>
</dbReference>
<feature type="region of interest" description="Disordered" evidence="23">
    <location>
        <begin position="752"/>
        <end position="785"/>
    </location>
</feature>
<evidence type="ECO:0000256" key="2">
    <source>
        <dbReference type="ARBA" id="ARBA00004401"/>
    </source>
</evidence>
<dbReference type="STRING" id="994573.T472_0212275"/>
<dbReference type="InterPro" id="IPR001460">
    <property type="entry name" value="PCN-bd_Tpept"/>
</dbReference>
<dbReference type="PATRIC" id="fig|994573.3.peg.2285"/>
<evidence type="ECO:0000256" key="14">
    <source>
        <dbReference type="ARBA" id="ARBA00022984"/>
    </source>
</evidence>
<feature type="compositionally biased region" description="Low complexity" evidence="23">
    <location>
        <begin position="761"/>
        <end position="774"/>
    </location>
</feature>
<evidence type="ECO:0000259" key="25">
    <source>
        <dbReference type="Pfam" id="PF00912"/>
    </source>
</evidence>
<dbReference type="UniPathway" id="UPA00219"/>
<evidence type="ECO:0000256" key="22">
    <source>
        <dbReference type="ARBA" id="ARBA00049902"/>
    </source>
</evidence>
<sequence>MNGKPKRRVNAKTSGFTMLIKTLKFIFIALVVATLVGGLYAAKISLAIAEDAPELSAEKFIHQNQPSVILDSTGAQYDIVHTDEVRFPVSLEEMGQNLQDAFISIEDERFYKHNGVDYRRTISVVIQDIIGRVTGNRSMQGGSTLTQQIIKNTFLTRDKEYTRKIKEIFMALEAEKVLSKEQILETYMNGIYLGGKANGVEAAARQYFSKNAKDLTIIEAAYVAGTTQSPSVFYAFSDSSKANPAKYINRTKLVLQAMLRNEKITQVEYDASIAELDATGITFNQTVLISDKYNYEYFTRPVIDQVRADLKEKNGLTDEEITELLSYGGLTIHSTMNRAAQDYAQSILDDFNNIKSEYNQPKLREATAADPESKVKTLADGSRWVEYTEVTEAQAAFSAVDYKTGQVQVIIGGRNQESAAGYNRAYYSPTFANSVLRSIGSTTKPLTVYGPGIDTGKITLGSTAKDEKLELALYKPLGFQVSPLNVNNRYTGMTDIRTAIVNSYNTVSVRTFAVVGKQTSQSYGEKFGLIYTKNAENVGASTLALGSNHEDGKDGGNPLVLATAYGAFGNSGIVTESILYTKVTDASGNVILENVPESRQVIKPQTAYILYDVMKDVVKNNVPSAKLTSMPIAGKTGTSQGRIDTWFAGLSPYYSASMWIGSDTHEELHKAGSQAVQTSYATQVAFGKIMKFLHEGLPVKDIKRPGGIVQGAFCTESGAIPNDYCIEAGTARTDLFIDGTQPTELCTIHIPPVEPEPIPVDPTETTSPVVVPPTGNNNSNRPGNP</sequence>
<evidence type="ECO:0000256" key="13">
    <source>
        <dbReference type="ARBA" id="ARBA00022968"/>
    </source>
</evidence>
<keyword evidence="8" id="KW-0328">Glycosyltransferase</keyword>
<evidence type="ECO:0000256" key="11">
    <source>
        <dbReference type="ARBA" id="ARBA00022801"/>
    </source>
</evidence>
<evidence type="ECO:0000313" key="27">
    <source>
        <dbReference type="Proteomes" id="UP000017747"/>
    </source>
</evidence>
<dbReference type="GO" id="GO:0046677">
    <property type="term" value="P:response to antibiotic"/>
    <property type="evidence" value="ECO:0007669"/>
    <property type="project" value="UniProtKB-KW"/>
</dbReference>
<evidence type="ECO:0000256" key="8">
    <source>
        <dbReference type="ARBA" id="ARBA00022676"/>
    </source>
</evidence>
<evidence type="ECO:0000256" key="15">
    <source>
        <dbReference type="ARBA" id="ARBA00022989"/>
    </source>
</evidence>
<keyword evidence="12" id="KW-0133">Cell shape</keyword>
<dbReference type="GO" id="GO:0009002">
    <property type="term" value="F:serine-type D-Ala-D-Ala carboxypeptidase activity"/>
    <property type="evidence" value="ECO:0007669"/>
    <property type="project" value="UniProtKB-EC"/>
</dbReference>
<keyword evidence="6" id="KW-0121">Carboxypeptidase</keyword>
<evidence type="ECO:0000256" key="9">
    <source>
        <dbReference type="ARBA" id="ARBA00022679"/>
    </source>
</evidence>
<dbReference type="EMBL" id="AXUN02000183">
    <property type="protein sequence ID" value="ETA80329.1"/>
    <property type="molecule type" value="Genomic_DNA"/>
</dbReference>
<organism evidence="26 27">
    <name type="scientific">Youngiibacter fragilis 232.1</name>
    <dbReference type="NCBI Taxonomy" id="994573"/>
    <lineage>
        <taxon>Bacteria</taxon>
        <taxon>Bacillati</taxon>
        <taxon>Bacillota</taxon>
        <taxon>Clostridia</taxon>
        <taxon>Eubacteriales</taxon>
        <taxon>Clostridiaceae</taxon>
        <taxon>Youngiibacter</taxon>
    </lineage>
</organism>
<dbReference type="Pfam" id="PF00912">
    <property type="entry name" value="Transgly"/>
    <property type="match status" value="1"/>
</dbReference>
<dbReference type="EC" id="3.4.16.4" evidence="3"/>
<comment type="catalytic activity">
    <reaction evidence="20">
        <text>Preferential cleavage: (Ac)2-L-Lys-D-Ala-|-D-Ala. Also transpeptidation of peptidyl-alanyl moieties that are N-acyl substituents of D-alanine.</text>
        <dbReference type="EC" id="3.4.16.4"/>
    </reaction>
</comment>
<evidence type="ECO:0000256" key="18">
    <source>
        <dbReference type="ARBA" id="ARBA00023268"/>
    </source>
</evidence>
<evidence type="ECO:0000259" key="24">
    <source>
        <dbReference type="Pfam" id="PF00905"/>
    </source>
</evidence>
<dbReference type="InterPro" id="IPR036950">
    <property type="entry name" value="PBP_transglycosylase"/>
</dbReference>
<evidence type="ECO:0000256" key="10">
    <source>
        <dbReference type="ARBA" id="ARBA00022692"/>
    </source>
</evidence>
<keyword evidence="19" id="KW-0961">Cell wall biogenesis/degradation</keyword>
<dbReference type="InterPro" id="IPR012338">
    <property type="entry name" value="Beta-lactam/transpept-like"/>
</dbReference>
<feature type="domain" description="Glycosyl transferase family 51" evidence="25">
    <location>
        <begin position="82"/>
        <end position="258"/>
    </location>
</feature>
<keyword evidence="10" id="KW-0812">Transmembrane</keyword>
<dbReference type="GO" id="GO:0071555">
    <property type="term" value="P:cell wall organization"/>
    <property type="evidence" value="ECO:0007669"/>
    <property type="project" value="UniProtKB-KW"/>
</dbReference>
<evidence type="ECO:0000256" key="4">
    <source>
        <dbReference type="ARBA" id="ARBA00018638"/>
    </source>
</evidence>
<feature type="compositionally biased region" description="Polar residues" evidence="23">
    <location>
        <begin position="775"/>
        <end position="785"/>
    </location>
</feature>
<keyword evidence="9" id="KW-0808">Transferase</keyword>
<protein>
    <recommendedName>
        <fullName evidence="4">Penicillin-binding protein 1A</fullName>
        <ecNumber evidence="21">2.4.99.28</ecNumber>
        <ecNumber evidence="3">3.4.16.4</ecNumber>
    </recommendedName>
</protein>
<dbReference type="SUPFAM" id="SSF53955">
    <property type="entry name" value="Lysozyme-like"/>
    <property type="match status" value="1"/>
</dbReference>
<evidence type="ECO:0000256" key="20">
    <source>
        <dbReference type="ARBA" id="ARBA00034000"/>
    </source>
</evidence>
<dbReference type="PANTHER" id="PTHR32282:SF11">
    <property type="entry name" value="PENICILLIN-BINDING PROTEIN 1B"/>
    <property type="match status" value="1"/>
</dbReference>
<keyword evidence="5" id="KW-1003">Cell membrane</keyword>
<evidence type="ECO:0000256" key="19">
    <source>
        <dbReference type="ARBA" id="ARBA00023316"/>
    </source>
</evidence>
<comment type="function">
    <text evidence="1">Cell wall formation. Synthesis of cross-linked peptidoglycan from the lipid intermediates. The enzyme has a penicillin-insensitive transglycosylase N-terminal domain (formation of linear glycan strands) and a penicillin-sensitive transpeptidase C-terminal domain (cross-linking of the peptide subunits).</text>
</comment>
<dbReference type="EC" id="2.4.99.28" evidence="21"/>
<comment type="subcellular location">
    <subcellularLocation>
        <location evidence="2">Cell membrane</location>
        <topology evidence="2">Single-pass type II membrane protein</topology>
    </subcellularLocation>
</comment>
<dbReference type="InterPro" id="IPR050396">
    <property type="entry name" value="Glycosyltr_51/Transpeptidase"/>
</dbReference>
<keyword evidence="7" id="KW-0645">Protease</keyword>
<dbReference type="InterPro" id="IPR023346">
    <property type="entry name" value="Lysozyme-like_dom_sf"/>
</dbReference>
<evidence type="ECO:0000313" key="26">
    <source>
        <dbReference type="EMBL" id="ETA80329.1"/>
    </source>
</evidence>
<comment type="catalytic activity">
    <reaction evidence="22">
        <text>[GlcNAc-(1-&gt;4)-Mur2Ac(oyl-L-Ala-gamma-D-Glu-L-Lys-D-Ala-D-Ala)](n)-di-trans,octa-cis-undecaprenyl diphosphate + beta-D-GlcNAc-(1-&gt;4)-Mur2Ac(oyl-L-Ala-gamma-D-Glu-L-Lys-D-Ala-D-Ala)-di-trans,octa-cis-undecaprenyl diphosphate = [GlcNAc-(1-&gt;4)-Mur2Ac(oyl-L-Ala-gamma-D-Glu-L-Lys-D-Ala-D-Ala)](n+1)-di-trans,octa-cis-undecaprenyl diphosphate + di-trans,octa-cis-undecaprenyl diphosphate + H(+)</text>
        <dbReference type="Rhea" id="RHEA:23708"/>
        <dbReference type="Rhea" id="RHEA-COMP:9602"/>
        <dbReference type="Rhea" id="RHEA-COMP:9603"/>
        <dbReference type="ChEBI" id="CHEBI:15378"/>
        <dbReference type="ChEBI" id="CHEBI:58405"/>
        <dbReference type="ChEBI" id="CHEBI:60033"/>
        <dbReference type="ChEBI" id="CHEBI:78435"/>
        <dbReference type="EC" id="2.4.99.28"/>
    </reaction>
</comment>
<evidence type="ECO:0000256" key="17">
    <source>
        <dbReference type="ARBA" id="ARBA00023251"/>
    </source>
</evidence>
<dbReference type="GO" id="GO:0030288">
    <property type="term" value="C:outer membrane-bounded periplasmic space"/>
    <property type="evidence" value="ECO:0007669"/>
    <property type="project" value="TreeGrafter"/>
</dbReference>
<dbReference type="Proteomes" id="UP000017747">
    <property type="component" value="Unassembled WGS sequence"/>
</dbReference>
<accession>V7I555</accession>
<dbReference type="GO" id="GO:0008360">
    <property type="term" value="P:regulation of cell shape"/>
    <property type="evidence" value="ECO:0007669"/>
    <property type="project" value="UniProtKB-KW"/>
</dbReference>
<dbReference type="AlphaFoldDB" id="V7I555"/>
<feature type="domain" description="Penicillin-binding protein transpeptidase" evidence="24">
    <location>
        <begin position="397"/>
        <end position="679"/>
    </location>
</feature>
<evidence type="ECO:0000256" key="6">
    <source>
        <dbReference type="ARBA" id="ARBA00022645"/>
    </source>
</evidence>
<comment type="caution">
    <text evidence="26">The sequence shown here is derived from an EMBL/GenBank/DDBJ whole genome shotgun (WGS) entry which is preliminary data.</text>
</comment>
<evidence type="ECO:0000256" key="3">
    <source>
        <dbReference type="ARBA" id="ARBA00012448"/>
    </source>
</evidence>
<keyword evidence="11" id="KW-0378">Hydrolase</keyword>
<proteinExistence type="predicted"/>
<evidence type="ECO:0000256" key="12">
    <source>
        <dbReference type="ARBA" id="ARBA00022960"/>
    </source>
</evidence>
<dbReference type="SUPFAM" id="SSF56601">
    <property type="entry name" value="beta-lactamase/transpeptidase-like"/>
    <property type="match status" value="1"/>
</dbReference>
<evidence type="ECO:0000256" key="1">
    <source>
        <dbReference type="ARBA" id="ARBA00002624"/>
    </source>
</evidence>
<keyword evidence="27" id="KW-1185">Reference proteome</keyword>
<dbReference type="InterPro" id="IPR001264">
    <property type="entry name" value="Glyco_trans_51"/>
</dbReference>
<gene>
    <name evidence="26" type="ORF">T472_0212275</name>
</gene>
<keyword evidence="18" id="KW-0511">Multifunctional enzyme</keyword>
<evidence type="ECO:0000256" key="16">
    <source>
        <dbReference type="ARBA" id="ARBA00023136"/>
    </source>
</evidence>
<dbReference type="Gene3D" id="3.40.710.10">
    <property type="entry name" value="DD-peptidase/beta-lactamase superfamily"/>
    <property type="match status" value="1"/>
</dbReference>
<name>V7I555_9CLOT</name>
<dbReference type="PANTHER" id="PTHR32282">
    <property type="entry name" value="BINDING PROTEIN TRANSPEPTIDASE, PUTATIVE-RELATED"/>
    <property type="match status" value="1"/>
</dbReference>
<keyword evidence="15" id="KW-1133">Transmembrane helix</keyword>
<keyword evidence="16" id="KW-0472">Membrane</keyword>
<keyword evidence="14" id="KW-0573">Peptidoglycan synthesis</keyword>
<keyword evidence="17" id="KW-0046">Antibiotic resistance</keyword>
<reference evidence="26 27" key="1">
    <citation type="journal article" date="2014" name="Genome Announc.">
        <title>Genome Sequence of Youngiibacter fragilis, the Type Strain of the Genus Youngiibacter.</title>
        <authorList>
            <person name="Wawrik C.B."/>
            <person name="Callaghan A.V."/>
            <person name="Stamps B.W."/>
            <person name="Wawrik B."/>
        </authorList>
    </citation>
    <scope>NUCLEOTIDE SEQUENCE [LARGE SCALE GENOMIC DNA]</scope>
    <source>
        <strain evidence="26 27">232.1</strain>
    </source>
</reference>
<dbReference type="eggNOG" id="COG0744">
    <property type="taxonomic scope" value="Bacteria"/>
</dbReference>
<dbReference type="GO" id="GO:0008658">
    <property type="term" value="F:penicillin binding"/>
    <property type="evidence" value="ECO:0007669"/>
    <property type="project" value="InterPro"/>
</dbReference>
<dbReference type="GO" id="GO:0006508">
    <property type="term" value="P:proteolysis"/>
    <property type="evidence" value="ECO:0007669"/>
    <property type="project" value="UniProtKB-KW"/>
</dbReference>
<keyword evidence="13" id="KW-0735">Signal-anchor</keyword>
<dbReference type="GO" id="GO:0009252">
    <property type="term" value="P:peptidoglycan biosynthetic process"/>
    <property type="evidence" value="ECO:0007669"/>
    <property type="project" value="UniProtKB-UniPathway"/>
</dbReference>
<dbReference type="GO" id="GO:0005886">
    <property type="term" value="C:plasma membrane"/>
    <property type="evidence" value="ECO:0007669"/>
    <property type="project" value="UniProtKB-SubCell"/>
</dbReference>
<evidence type="ECO:0000256" key="21">
    <source>
        <dbReference type="ARBA" id="ARBA00044770"/>
    </source>
</evidence>
<dbReference type="Gene3D" id="1.10.3810.10">
    <property type="entry name" value="Biosynthetic peptidoglycan transglycosylase-like"/>
    <property type="match status" value="1"/>
</dbReference>
<dbReference type="Pfam" id="PF00905">
    <property type="entry name" value="Transpeptidase"/>
    <property type="match status" value="1"/>
</dbReference>
<evidence type="ECO:0000256" key="7">
    <source>
        <dbReference type="ARBA" id="ARBA00022670"/>
    </source>
</evidence>